<comment type="caution">
    <text evidence="1">The sequence shown here is derived from an EMBL/GenBank/DDBJ whole genome shotgun (WGS) entry which is preliminary data.</text>
</comment>
<name>A0ABP8G0B9_9SPHI</name>
<dbReference type="Proteomes" id="UP001500582">
    <property type="component" value="Unassembled WGS sequence"/>
</dbReference>
<keyword evidence="2" id="KW-1185">Reference proteome</keyword>
<dbReference type="PANTHER" id="PTHR48098:SF1">
    <property type="entry name" value="DIACYLGLYCEROL ACYLTRANSFERASE_MYCOLYLTRANSFERASE AG85A"/>
    <property type="match status" value="1"/>
</dbReference>
<protein>
    <submittedName>
        <fullName evidence="1">Alpha/beta hydrolase family protein</fullName>
    </submittedName>
</protein>
<reference evidence="2" key="1">
    <citation type="journal article" date="2019" name="Int. J. Syst. Evol. Microbiol.">
        <title>The Global Catalogue of Microorganisms (GCM) 10K type strain sequencing project: providing services to taxonomists for standard genome sequencing and annotation.</title>
        <authorList>
            <consortium name="The Broad Institute Genomics Platform"/>
            <consortium name="The Broad Institute Genome Sequencing Center for Infectious Disease"/>
            <person name="Wu L."/>
            <person name="Ma J."/>
        </authorList>
    </citation>
    <scope>NUCLEOTIDE SEQUENCE [LARGE SCALE GENOMIC DNA]</scope>
    <source>
        <strain evidence="2">JCM 17705</strain>
    </source>
</reference>
<evidence type="ECO:0000313" key="1">
    <source>
        <dbReference type="EMBL" id="GAA4314751.1"/>
    </source>
</evidence>
<evidence type="ECO:0000313" key="2">
    <source>
        <dbReference type="Proteomes" id="UP001500582"/>
    </source>
</evidence>
<keyword evidence="1" id="KW-0378">Hydrolase</keyword>
<gene>
    <name evidence="1" type="ORF">GCM10023149_11000</name>
</gene>
<dbReference type="PANTHER" id="PTHR48098">
    <property type="entry name" value="ENTEROCHELIN ESTERASE-RELATED"/>
    <property type="match status" value="1"/>
</dbReference>
<accession>A0ABP8G0B9</accession>
<dbReference type="InterPro" id="IPR029058">
    <property type="entry name" value="AB_hydrolase_fold"/>
</dbReference>
<dbReference type="GO" id="GO:0016787">
    <property type="term" value="F:hydrolase activity"/>
    <property type="evidence" value="ECO:0007669"/>
    <property type="project" value="UniProtKB-KW"/>
</dbReference>
<dbReference type="InterPro" id="IPR000801">
    <property type="entry name" value="Esterase-like"/>
</dbReference>
<dbReference type="Gene3D" id="3.40.50.1820">
    <property type="entry name" value="alpha/beta hydrolase"/>
    <property type="match status" value="1"/>
</dbReference>
<sequence length="286" mass="31907">MNNHITITSNETYIMLKKLLPILFLVAASVGVKAAKVDTVLTHSDIMHKDIKAVVITPQTYKKKTPYPVLYLMHGFSGNYADWVSKVPSIKQLADVYNMIIVCPDGGFSSWYMDSPVNKDWMYDTYISSELVKYIDGHYATIKDRAGRAITGLSMGGHGALYLAITHQDVYGAAGSMSGGVDLKPFAKDFGISNILGKYEDNPDSWAKHSIVGMIDQLKPDVLKLTIDCGASDFFMNANNQLHDLLLKAKIGHDFTVRPGGHSWEYWGNSVQYQALFFSRFFNKLN</sequence>
<dbReference type="Pfam" id="PF00756">
    <property type="entry name" value="Esterase"/>
    <property type="match status" value="1"/>
</dbReference>
<proteinExistence type="predicted"/>
<dbReference type="SUPFAM" id="SSF53474">
    <property type="entry name" value="alpha/beta-Hydrolases"/>
    <property type="match status" value="1"/>
</dbReference>
<dbReference type="EMBL" id="BAABFT010000002">
    <property type="protein sequence ID" value="GAA4314751.1"/>
    <property type="molecule type" value="Genomic_DNA"/>
</dbReference>
<organism evidence="1 2">
    <name type="scientific">Mucilaginibacter gynuensis</name>
    <dbReference type="NCBI Taxonomy" id="1302236"/>
    <lineage>
        <taxon>Bacteria</taxon>
        <taxon>Pseudomonadati</taxon>
        <taxon>Bacteroidota</taxon>
        <taxon>Sphingobacteriia</taxon>
        <taxon>Sphingobacteriales</taxon>
        <taxon>Sphingobacteriaceae</taxon>
        <taxon>Mucilaginibacter</taxon>
    </lineage>
</organism>
<dbReference type="InterPro" id="IPR050583">
    <property type="entry name" value="Mycobacterial_A85_antigen"/>
</dbReference>